<evidence type="ECO:0000259" key="4">
    <source>
        <dbReference type="PROSITE" id="PS51118"/>
    </source>
</evidence>
<gene>
    <name evidence="5" type="ORF">UY98_C0021G0006</name>
</gene>
<dbReference type="EMBL" id="LCSD01000021">
    <property type="protein sequence ID" value="KKW47117.1"/>
    <property type="molecule type" value="Genomic_DNA"/>
</dbReference>
<dbReference type="Pfam" id="PF01638">
    <property type="entry name" value="HxlR"/>
    <property type="match status" value="1"/>
</dbReference>
<dbReference type="AlphaFoldDB" id="A0A0G2AZV1"/>
<dbReference type="GO" id="GO:0003677">
    <property type="term" value="F:DNA binding"/>
    <property type="evidence" value="ECO:0007669"/>
    <property type="project" value="UniProtKB-KW"/>
</dbReference>
<dbReference type="PANTHER" id="PTHR33204:SF18">
    <property type="entry name" value="TRANSCRIPTIONAL REGULATORY PROTEIN"/>
    <property type="match status" value="1"/>
</dbReference>
<keyword evidence="1" id="KW-0805">Transcription regulation</keyword>
<reference evidence="5 6" key="1">
    <citation type="journal article" date="2015" name="Nature">
        <title>rRNA introns, odd ribosomes, and small enigmatic genomes across a large radiation of phyla.</title>
        <authorList>
            <person name="Brown C.T."/>
            <person name="Hug L.A."/>
            <person name="Thomas B.C."/>
            <person name="Sharon I."/>
            <person name="Castelle C.J."/>
            <person name="Singh A."/>
            <person name="Wilkins M.J."/>
            <person name="Williams K.H."/>
            <person name="Banfield J.F."/>
        </authorList>
    </citation>
    <scope>NUCLEOTIDE SEQUENCE [LARGE SCALE GENOMIC DNA]</scope>
</reference>
<organism evidence="5 6">
    <name type="scientific">Candidatus Kaiserbacteria bacterium GW2011_GWA2_58_9</name>
    <dbReference type="NCBI Taxonomy" id="1618672"/>
    <lineage>
        <taxon>Bacteria</taxon>
        <taxon>Candidatus Kaiseribacteriota</taxon>
    </lineage>
</organism>
<protein>
    <submittedName>
        <fullName evidence="5">Transcriptional regulator, HxlR family</fullName>
    </submittedName>
</protein>
<sequence>MLRTRSQRKKLCGECPVARVADLVGDPCSLLIIRDLLKSPRRFGELEDSLGGMSPRTLTIKLRKLEKERLVARRSFPRSAHAHYELTNKGAAFNKVVDAMRAYGRKYL</sequence>
<evidence type="ECO:0000313" key="6">
    <source>
        <dbReference type="Proteomes" id="UP000034789"/>
    </source>
</evidence>
<comment type="caution">
    <text evidence="5">The sequence shown here is derived from an EMBL/GenBank/DDBJ whole genome shotgun (WGS) entry which is preliminary data.</text>
</comment>
<proteinExistence type="predicted"/>
<evidence type="ECO:0000256" key="3">
    <source>
        <dbReference type="ARBA" id="ARBA00023163"/>
    </source>
</evidence>
<dbReference type="PROSITE" id="PS51118">
    <property type="entry name" value="HTH_HXLR"/>
    <property type="match status" value="1"/>
</dbReference>
<dbReference type="InterPro" id="IPR002577">
    <property type="entry name" value="HTH_HxlR"/>
</dbReference>
<name>A0A0G2AZV1_9BACT</name>
<keyword evidence="3" id="KW-0804">Transcription</keyword>
<dbReference type="Gene3D" id="1.10.10.10">
    <property type="entry name" value="Winged helix-like DNA-binding domain superfamily/Winged helix DNA-binding domain"/>
    <property type="match status" value="1"/>
</dbReference>
<evidence type="ECO:0000313" key="5">
    <source>
        <dbReference type="EMBL" id="KKW47117.1"/>
    </source>
</evidence>
<dbReference type="InterPro" id="IPR011991">
    <property type="entry name" value="ArsR-like_HTH"/>
</dbReference>
<evidence type="ECO:0000256" key="2">
    <source>
        <dbReference type="ARBA" id="ARBA00023125"/>
    </source>
</evidence>
<feature type="domain" description="HTH hxlR-type" evidence="4">
    <location>
        <begin position="15"/>
        <end position="108"/>
    </location>
</feature>
<evidence type="ECO:0000256" key="1">
    <source>
        <dbReference type="ARBA" id="ARBA00023015"/>
    </source>
</evidence>
<dbReference type="Proteomes" id="UP000034789">
    <property type="component" value="Unassembled WGS sequence"/>
</dbReference>
<accession>A0A0G2AZV1</accession>
<keyword evidence="2" id="KW-0238">DNA-binding</keyword>
<dbReference type="InterPro" id="IPR036390">
    <property type="entry name" value="WH_DNA-bd_sf"/>
</dbReference>
<dbReference type="PANTHER" id="PTHR33204">
    <property type="entry name" value="TRANSCRIPTIONAL REGULATOR, MARR FAMILY"/>
    <property type="match status" value="1"/>
</dbReference>
<dbReference type="SUPFAM" id="SSF46785">
    <property type="entry name" value="Winged helix' DNA-binding domain"/>
    <property type="match status" value="1"/>
</dbReference>
<dbReference type="CDD" id="cd00090">
    <property type="entry name" value="HTH_ARSR"/>
    <property type="match status" value="1"/>
</dbReference>
<dbReference type="InterPro" id="IPR036388">
    <property type="entry name" value="WH-like_DNA-bd_sf"/>
</dbReference>